<name>A0A1M3L3F1_9BACT</name>
<gene>
    <name evidence="2" type="ORF">BGO89_07755</name>
</gene>
<dbReference type="EMBL" id="MKVH01000008">
    <property type="protein sequence ID" value="OJX59888.1"/>
    <property type="molecule type" value="Genomic_DNA"/>
</dbReference>
<keyword evidence="1" id="KW-0472">Membrane</keyword>
<protein>
    <submittedName>
        <fullName evidence="2">Uncharacterized protein</fullName>
    </submittedName>
</protein>
<dbReference type="Proteomes" id="UP000184233">
    <property type="component" value="Unassembled WGS sequence"/>
</dbReference>
<proteinExistence type="predicted"/>
<reference evidence="2 3" key="1">
    <citation type="submission" date="2016-09" db="EMBL/GenBank/DDBJ databases">
        <title>Genome-resolved meta-omics ties microbial dynamics to process performance in biotechnology for thiocyanate degradation.</title>
        <authorList>
            <person name="Kantor R.S."/>
            <person name="Huddy R.J."/>
            <person name="Iyer R."/>
            <person name="Thomas B.C."/>
            <person name="Brown C.T."/>
            <person name="Anantharaman K."/>
            <person name="Tringe S."/>
            <person name="Hettich R.L."/>
            <person name="Harrison S.T."/>
            <person name="Banfield J.F."/>
        </authorList>
    </citation>
    <scope>NUCLEOTIDE SEQUENCE [LARGE SCALE GENOMIC DNA]</scope>
    <source>
        <strain evidence="2">59-99</strain>
    </source>
</reference>
<evidence type="ECO:0000256" key="1">
    <source>
        <dbReference type="SAM" id="Phobius"/>
    </source>
</evidence>
<organism evidence="2 3">
    <name type="scientific">Candidatus Kapaibacterium thiocyanatum</name>
    <dbReference type="NCBI Taxonomy" id="1895771"/>
    <lineage>
        <taxon>Bacteria</taxon>
        <taxon>Pseudomonadati</taxon>
        <taxon>Candidatus Kapaibacteriota</taxon>
        <taxon>Candidatus Kapaibacteriia</taxon>
        <taxon>Candidatus Kapaibacteriales</taxon>
        <taxon>Candidatus Kapaibacteriaceae</taxon>
        <taxon>Candidatus Kapaibacterium</taxon>
    </lineage>
</organism>
<comment type="caution">
    <text evidence="2">The sequence shown here is derived from an EMBL/GenBank/DDBJ whole genome shotgun (WGS) entry which is preliminary data.</text>
</comment>
<dbReference type="STRING" id="1895771.BGO89_07755"/>
<keyword evidence="1" id="KW-1133">Transmembrane helix</keyword>
<sequence length="212" mass="24750">MAIDYERRKKINKIIYSVIGGIILVTVVAVVILKQRQKENFKEWQEEFTRNLEKQSAEFHRKELEEERAKAIHDSMMLHNPKYRDSIHTKDVISKIDTASKWLYCTITPSDGKGRFRYAKIQVFNRSLVAFDNVVVEYSYEREVQPGKAITHTTTFERINPGESKYVEESVGQTRYNAPINLVSSIISASEDNVSYKKIRKDSSKYFEGEKR</sequence>
<accession>A0A1M3L3F1</accession>
<evidence type="ECO:0000313" key="3">
    <source>
        <dbReference type="Proteomes" id="UP000184233"/>
    </source>
</evidence>
<evidence type="ECO:0000313" key="2">
    <source>
        <dbReference type="EMBL" id="OJX59888.1"/>
    </source>
</evidence>
<dbReference type="AlphaFoldDB" id="A0A1M3L3F1"/>
<keyword evidence="1" id="KW-0812">Transmembrane</keyword>
<feature type="transmembrane region" description="Helical" evidence="1">
    <location>
        <begin position="14"/>
        <end position="33"/>
    </location>
</feature>